<dbReference type="AlphaFoldDB" id="A0A2P5CB32"/>
<evidence type="ECO:0000256" key="1">
    <source>
        <dbReference type="SAM" id="MobiDB-lite"/>
    </source>
</evidence>
<keyword evidence="3" id="KW-1185">Reference proteome</keyword>
<feature type="region of interest" description="Disordered" evidence="1">
    <location>
        <begin position="1"/>
        <end position="27"/>
    </location>
</feature>
<dbReference type="Proteomes" id="UP000237105">
    <property type="component" value="Unassembled WGS sequence"/>
</dbReference>
<comment type="caution">
    <text evidence="2">The sequence shown here is derived from an EMBL/GenBank/DDBJ whole genome shotgun (WGS) entry which is preliminary data.</text>
</comment>
<organism evidence="2 3">
    <name type="scientific">Parasponia andersonii</name>
    <name type="common">Sponia andersonii</name>
    <dbReference type="NCBI Taxonomy" id="3476"/>
    <lineage>
        <taxon>Eukaryota</taxon>
        <taxon>Viridiplantae</taxon>
        <taxon>Streptophyta</taxon>
        <taxon>Embryophyta</taxon>
        <taxon>Tracheophyta</taxon>
        <taxon>Spermatophyta</taxon>
        <taxon>Magnoliopsida</taxon>
        <taxon>eudicotyledons</taxon>
        <taxon>Gunneridae</taxon>
        <taxon>Pentapetalae</taxon>
        <taxon>rosids</taxon>
        <taxon>fabids</taxon>
        <taxon>Rosales</taxon>
        <taxon>Cannabaceae</taxon>
        <taxon>Parasponia</taxon>
    </lineage>
</organism>
<evidence type="ECO:0000313" key="3">
    <source>
        <dbReference type="Proteomes" id="UP000237105"/>
    </source>
</evidence>
<reference evidence="3" key="1">
    <citation type="submission" date="2016-06" db="EMBL/GenBank/DDBJ databases">
        <title>Parallel loss of symbiosis genes in relatives of nitrogen-fixing non-legume Parasponia.</title>
        <authorList>
            <person name="Van Velzen R."/>
            <person name="Holmer R."/>
            <person name="Bu F."/>
            <person name="Rutten L."/>
            <person name="Van Zeijl A."/>
            <person name="Liu W."/>
            <person name="Santuari L."/>
            <person name="Cao Q."/>
            <person name="Sharma T."/>
            <person name="Shen D."/>
            <person name="Roswanjaya Y."/>
            <person name="Wardhani T."/>
            <person name="Kalhor M.S."/>
            <person name="Jansen J."/>
            <person name="Van den Hoogen J."/>
            <person name="Gungor B."/>
            <person name="Hartog M."/>
            <person name="Hontelez J."/>
            <person name="Verver J."/>
            <person name="Yang W.-C."/>
            <person name="Schijlen E."/>
            <person name="Repin R."/>
            <person name="Schilthuizen M."/>
            <person name="Schranz E."/>
            <person name="Heidstra R."/>
            <person name="Miyata K."/>
            <person name="Fedorova E."/>
            <person name="Kohlen W."/>
            <person name="Bisseling T."/>
            <person name="Smit S."/>
            <person name="Geurts R."/>
        </authorList>
    </citation>
    <scope>NUCLEOTIDE SEQUENCE [LARGE SCALE GENOMIC DNA]</scope>
    <source>
        <strain evidence="3">cv. WU1-14</strain>
    </source>
</reference>
<proteinExistence type="predicted"/>
<accession>A0A2P5CB32</accession>
<protein>
    <submittedName>
        <fullName evidence="2">Uncharacterized protein</fullName>
    </submittedName>
</protein>
<gene>
    <name evidence="2" type="ORF">PanWU01x14_168470</name>
</gene>
<sequence>MEIIKRGYEDRRTNEATTHNPESEPKPIGSFIVSNGLHTTTNFLFKSQVTLRLLFLPVLSPAAKRKRTEGSDLP</sequence>
<evidence type="ECO:0000313" key="2">
    <source>
        <dbReference type="EMBL" id="PON58248.1"/>
    </source>
</evidence>
<dbReference type="EMBL" id="JXTB01000151">
    <property type="protein sequence ID" value="PON58248.1"/>
    <property type="molecule type" value="Genomic_DNA"/>
</dbReference>
<feature type="compositionally biased region" description="Basic and acidic residues" evidence="1">
    <location>
        <begin position="1"/>
        <end position="14"/>
    </location>
</feature>
<name>A0A2P5CB32_PARAD</name>